<gene>
    <name evidence="1" type="ORF">TL10_20010</name>
</gene>
<dbReference type="PATRIC" id="fig|280871.6.peg.4146"/>
<dbReference type="EMBL" id="JXST01000030">
    <property type="protein sequence ID" value="KIU15240.1"/>
    <property type="molecule type" value="Genomic_DNA"/>
</dbReference>
<name>A0A0D1L2K1_9MYCO</name>
<protein>
    <submittedName>
        <fullName evidence="1">Uncharacterized protein</fullName>
    </submittedName>
</protein>
<evidence type="ECO:0000313" key="2">
    <source>
        <dbReference type="Proteomes" id="UP000032221"/>
    </source>
</evidence>
<dbReference type="Proteomes" id="UP000032221">
    <property type="component" value="Unassembled WGS sequence"/>
</dbReference>
<sequence length="67" mass="6954">MAVRLTSIDYHDWRLLALDGLTEALQNDGLTEAEIAAASALVGSGYFGRSTAGLKDLLSTATIVSAA</sequence>
<proteinExistence type="predicted"/>
<accession>A0A0D1L2K1</accession>
<keyword evidence="2" id="KW-1185">Reference proteome</keyword>
<organism evidence="1 2">
    <name type="scientific">Mycolicibacterium llatzerense</name>
    <dbReference type="NCBI Taxonomy" id="280871"/>
    <lineage>
        <taxon>Bacteria</taxon>
        <taxon>Bacillati</taxon>
        <taxon>Actinomycetota</taxon>
        <taxon>Actinomycetes</taxon>
        <taxon>Mycobacteriales</taxon>
        <taxon>Mycobacteriaceae</taxon>
        <taxon>Mycolicibacterium</taxon>
    </lineage>
</organism>
<evidence type="ECO:0000313" key="1">
    <source>
        <dbReference type="EMBL" id="KIU15240.1"/>
    </source>
</evidence>
<reference evidence="1 2" key="1">
    <citation type="submission" date="2015-01" db="EMBL/GenBank/DDBJ databases">
        <title>Genome sequence of Mycobacterium llatzerense and Mycobacterium immunogenum recovered from brain abscess.</title>
        <authorList>
            <person name="Greninger A.L."/>
            <person name="Langelier C."/>
            <person name="Cunningham G."/>
            <person name="Chiu C.Y."/>
            <person name="Miller S."/>
        </authorList>
    </citation>
    <scope>NUCLEOTIDE SEQUENCE [LARGE SCALE GENOMIC DNA]</scope>
    <source>
        <strain evidence="1 2">CLUC14</strain>
    </source>
</reference>
<comment type="caution">
    <text evidence="1">The sequence shown here is derived from an EMBL/GenBank/DDBJ whole genome shotgun (WGS) entry which is preliminary data.</text>
</comment>
<dbReference type="AlphaFoldDB" id="A0A0D1L2K1"/>